<dbReference type="Proteomes" id="UP000298138">
    <property type="component" value="Unassembled WGS sequence"/>
</dbReference>
<comment type="subcellular location">
    <subcellularLocation>
        <location evidence="1">Cytoplasm</location>
        <location evidence="1">Cytoskeleton</location>
        <location evidence="1">Microtubule organizing center</location>
        <location evidence="1">Centrosome</location>
    </subcellularLocation>
    <subcellularLocation>
        <location evidence="2">Cytoplasm</location>
        <location evidence="2">Cytoskeleton</location>
        <location evidence="2">Stress fiber</location>
    </subcellularLocation>
    <subcellularLocation>
        <location evidence="3">Cytoplasm</location>
        <location evidence="3">Myofibril</location>
    </subcellularLocation>
</comment>
<keyword evidence="8" id="KW-0007">Acetylation</keyword>
<accession>A0A4S2N2J1</accession>
<dbReference type="InterPro" id="IPR008603">
    <property type="entry name" value="DCTN4"/>
</dbReference>
<sequence length="597" mass="65949">MSFPTIHISCPCSDTPSIARHGSSGSHLAKDHSDLNADDPAEVDDDGQSNFNPYSRRANFSLYPLNRLLFCEDCNQIRCPRCILDEIVSYFCPNCLFEVPNTTVKSEGNRCTRNCYSCPVCLAVLSVTALGDEGTAPYILLCNHCLWSSSDIGIELDKPTSITAQLAEKLKPSASSTGVSTPTGGKIYTVPDTLITPAISGLATSSSSYYPSRTLPPLPEGAELSPGEFFTRLQEFYKLLKSEASDNEDRHPNSSRLMDMLSTTGTSHLRPYNQRMSEKPKPGWAEYGHNQSVNPDDDLNAITAISSSGFSGTTSLRQRLTQPHCPSLLSELVPLAALLRTKRSKRCRTCRHILYKPESKVGSIRCRIRLVAMNYIPTLNITRFDPSAFNYHNLIPLATHQFLLTVTNPLYDPISVHLATPRHTPGKYPSNITIYCPEFEVGANTDVWDEALASASGNPSSGGHRAKPRDKKSAVPGQIWDRGRNWTSVIIEIVPPALPEGVDDKDKIVKVPVFVRSEFDTEVDRDVGEIGKGVKERREYAFWSSIDVGRIGKKDQDGPQRPQSLGGASVGGLGERERRSEGRDRRESERMKRSSVR</sequence>
<evidence type="ECO:0000256" key="5">
    <source>
        <dbReference type="ARBA" id="ARBA00022499"/>
    </source>
</evidence>
<comment type="similarity">
    <text evidence="11">Belongs to the dynactin subunit 4 family.</text>
</comment>
<keyword evidence="7" id="KW-0832">Ubl conjugation</keyword>
<evidence type="ECO:0000256" key="13">
    <source>
        <dbReference type="ARBA" id="ARBA00093507"/>
    </source>
</evidence>
<feature type="region of interest" description="Disordered" evidence="14">
    <location>
        <begin position="551"/>
        <end position="597"/>
    </location>
</feature>
<dbReference type="AlphaFoldDB" id="A0A4S2N2J1"/>
<feature type="region of interest" description="Disordered" evidence="14">
    <location>
        <begin position="21"/>
        <end position="50"/>
    </location>
</feature>
<proteinExistence type="inferred from homology"/>
<evidence type="ECO:0000256" key="11">
    <source>
        <dbReference type="ARBA" id="ARBA00034776"/>
    </source>
</evidence>
<evidence type="ECO:0000256" key="7">
    <source>
        <dbReference type="ARBA" id="ARBA00022843"/>
    </source>
</evidence>
<keyword evidence="9" id="KW-0175">Coiled coil</keyword>
<evidence type="ECO:0000313" key="15">
    <source>
        <dbReference type="EMBL" id="TGZ83226.1"/>
    </source>
</evidence>
<gene>
    <name evidence="15" type="ORF">EX30DRAFT_303919</name>
</gene>
<protein>
    <recommendedName>
        <fullName evidence="12">Dynactin subunit 4</fullName>
    </recommendedName>
</protein>
<comment type="subunit">
    <text evidence="13">Subunit of dynactin, a multiprotein complex part of a tripartite complex with dynein and a adapter, such as BICDL1, BICD2 or HOOK3. The dynactin complex is built around ACTR1A/ACTB filament and consists of an actin-related filament composed of a shoulder domain, a pointed end and a barbed end. Its length is defined by its flexible shoulder domain. The soulder is composed of 2 DCTN1 subunits, 4 DCTN2 and 2 DCTN3. The 4 DCNT2 (via N-terminus) bind the ACTR1A filament and act as molecular rulers to determine the length. The pointed end is important for binding dynein-dynactin cargo adapters. Consists of 4 subunits: ACTR10, DCNT4, DCTN5 and DCTN6. The barbed end is composed of a CAPZA1:CAPZB heterodimers, which binds ACTR1A/ACTB filament and dynactin and stabilizes dynactin. Interacts with ATP7B, but not ATP7A, in a copper-dependent manner. Interacts with ANK2; this interaction is required for localization at costameres. Interacts with N4BP2L1.</text>
</comment>
<dbReference type="GO" id="GO:0005869">
    <property type="term" value="C:dynactin complex"/>
    <property type="evidence" value="ECO:0007669"/>
    <property type="project" value="InterPro"/>
</dbReference>
<feature type="compositionally biased region" description="Basic and acidic residues" evidence="14">
    <location>
        <begin position="574"/>
        <end position="597"/>
    </location>
</feature>
<evidence type="ECO:0000256" key="8">
    <source>
        <dbReference type="ARBA" id="ARBA00022990"/>
    </source>
</evidence>
<dbReference type="Pfam" id="PF05502">
    <property type="entry name" value="Dynactin_p62"/>
    <property type="match status" value="1"/>
</dbReference>
<keyword evidence="6" id="KW-0597">Phosphoprotein</keyword>
<evidence type="ECO:0000256" key="1">
    <source>
        <dbReference type="ARBA" id="ARBA00004300"/>
    </source>
</evidence>
<evidence type="ECO:0000256" key="6">
    <source>
        <dbReference type="ARBA" id="ARBA00022553"/>
    </source>
</evidence>
<reference evidence="15 16" key="1">
    <citation type="submission" date="2019-04" db="EMBL/GenBank/DDBJ databases">
        <title>Comparative genomics and transcriptomics to analyze fruiting body development in filamentous ascomycetes.</title>
        <authorList>
            <consortium name="DOE Joint Genome Institute"/>
            <person name="Lutkenhaus R."/>
            <person name="Traeger S."/>
            <person name="Breuer J."/>
            <person name="Kuo A."/>
            <person name="Lipzen A."/>
            <person name="Pangilinan J."/>
            <person name="Dilworth D."/>
            <person name="Sandor L."/>
            <person name="Poggeler S."/>
            <person name="Barry K."/>
            <person name="Grigoriev I.V."/>
            <person name="Nowrousian M."/>
        </authorList>
    </citation>
    <scope>NUCLEOTIDE SEQUENCE [LARGE SCALE GENOMIC DNA]</scope>
    <source>
        <strain evidence="15 16">CBS 389.68</strain>
    </source>
</reference>
<organism evidence="15 16">
    <name type="scientific">Ascodesmis nigricans</name>
    <dbReference type="NCBI Taxonomy" id="341454"/>
    <lineage>
        <taxon>Eukaryota</taxon>
        <taxon>Fungi</taxon>
        <taxon>Dikarya</taxon>
        <taxon>Ascomycota</taxon>
        <taxon>Pezizomycotina</taxon>
        <taxon>Pezizomycetes</taxon>
        <taxon>Pezizales</taxon>
        <taxon>Ascodesmidaceae</taxon>
        <taxon>Ascodesmis</taxon>
    </lineage>
</organism>
<evidence type="ECO:0000256" key="10">
    <source>
        <dbReference type="ARBA" id="ARBA00023212"/>
    </source>
</evidence>
<dbReference type="OrthoDB" id="283815at2759"/>
<name>A0A4S2N2J1_9PEZI</name>
<evidence type="ECO:0000256" key="12">
    <source>
        <dbReference type="ARBA" id="ARBA00034864"/>
    </source>
</evidence>
<dbReference type="InParanoid" id="A0A4S2N2J1"/>
<dbReference type="STRING" id="341454.A0A4S2N2J1"/>
<dbReference type="EMBL" id="ML220114">
    <property type="protein sequence ID" value="TGZ83226.1"/>
    <property type="molecule type" value="Genomic_DNA"/>
</dbReference>
<feature type="region of interest" description="Disordered" evidence="14">
    <location>
        <begin position="453"/>
        <end position="478"/>
    </location>
</feature>
<keyword evidence="4" id="KW-0963">Cytoplasm</keyword>
<feature type="compositionally biased region" description="Acidic residues" evidence="14">
    <location>
        <begin position="36"/>
        <end position="47"/>
    </location>
</feature>
<keyword evidence="10" id="KW-0206">Cytoskeleton</keyword>
<dbReference type="PANTHER" id="PTHR13034">
    <property type="entry name" value="DYNACTIN P62 SUBUNIT"/>
    <property type="match status" value="1"/>
</dbReference>
<evidence type="ECO:0000256" key="9">
    <source>
        <dbReference type="ARBA" id="ARBA00023054"/>
    </source>
</evidence>
<evidence type="ECO:0000256" key="4">
    <source>
        <dbReference type="ARBA" id="ARBA00022490"/>
    </source>
</evidence>
<keyword evidence="16" id="KW-1185">Reference proteome</keyword>
<dbReference type="GO" id="GO:0001725">
    <property type="term" value="C:stress fiber"/>
    <property type="evidence" value="ECO:0007669"/>
    <property type="project" value="UniProtKB-SubCell"/>
</dbReference>
<dbReference type="PANTHER" id="PTHR13034:SF2">
    <property type="entry name" value="DYNACTIN SUBUNIT 4"/>
    <property type="match status" value="1"/>
</dbReference>
<evidence type="ECO:0000256" key="14">
    <source>
        <dbReference type="SAM" id="MobiDB-lite"/>
    </source>
</evidence>
<keyword evidence="5" id="KW-1017">Isopeptide bond</keyword>
<evidence type="ECO:0000256" key="3">
    <source>
        <dbReference type="ARBA" id="ARBA00004657"/>
    </source>
</evidence>
<evidence type="ECO:0000256" key="2">
    <source>
        <dbReference type="ARBA" id="ARBA00004529"/>
    </source>
</evidence>
<evidence type="ECO:0000313" key="16">
    <source>
        <dbReference type="Proteomes" id="UP000298138"/>
    </source>
</evidence>